<reference evidence="18 19" key="1">
    <citation type="journal article" date="2022" name="Int. J. Syst. Evol. Microbiol.">
        <title>Pseudomonas aegrilactucae sp. nov. and Pseudomonas morbosilactucae sp. nov., pathogens causing bacterial rot of lettuce in Japan.</title>
        <authorList>
            <person name="Sawada H."/>
            <person name="Fujikawa T."/>
            <person name="Satou M."/>
        </authorList>
    </citation>
    <scope>NUCLEOTIDE SEQUENCE [LARGE SCALE GENOMIC DNA]</scope>
    <source>
        <strain evidence="18 19">MAFF 302030</strain>
    </source>
</reference>
<feature type="domain" description="Coenzyme PQQ synthesis protein F C-terminal lobe" evidence="16">
    <location>
        <begin position="465"/>
        <end position="596"/>
    </location>
</feature>
<evidence type="ECO:0000256" key="3">
    <source>
        <dbReference type="ARBA" id="ARBA00007261"/>
    </source>
</evidence>
<keyword evidence="6" id="KW-0479">Metal-binding</keyword>
<evidence type="ECO:0000256" key="11">
    <source>
        <dbReference type="ARBA" id="ARBA00024932"/>
    </source>
</evidence>
<comment type="function">
    <text evidence="11">Required for coenzyme pyrroloquinoline quinone (PQQ) biosynthesis. It is thought that this protein is a protease that cleaves peptides bond in a small peptide (gene pqqA), providing the glutamate and tyrosine residues which are necessary for the synthesis of PQQ.</text>
</comment>
<dbReference type="GO" id="GO:0008270">
    <property type="term" value="F:zinc ion binding"/>
    <property type="evidence" value="ECO:0007669"/>
    <property type="project" value="InterPro"/>
</dbReference>
<evidence type="ECO:0000256" key="9">
    <source>
        <dbReference type="ARBA" id="ARBA00022905"/>
    </source>
</evidence>
<dbReference type="InterPro" id="IPR054734">
    <property type="entry name" value="PqqF-like_C_4"/>
</dbReference>
<evidence type="ECO:0000256" key="5">
    <source>
        <dbReference type="ARBA" id="ARBA00022670"/>
    </source>
</evidence>
<dbReference type="InterPro" id="IPR007863">
    <property type="entry name" value="Peptidase_M16_C"/>
</dbReference>
<dbReference type="InterPro" id="IPR001431">
    <property type="entry name" value="Pept_M16_Zn_BS"/>
</dbReference>
<evidence type="ECO:0000256" key="10">
    <source>
        <dbReference type="ARBA" id="ARBA00023049"/>
    </source>
</evidence>
<dbReference type="PANTHER" id="PTHR43690">
    <property type="entry name" value="NARDILYSIN"/>
    <property type="match status" value="1"/>
</dbReference>
<dbReference type="InterPro" id="IPR054733">
    <property type="entry name" value="PqqF_C_3"/>
</dbReference>
<keyword evidence="9" id="KW-0884">PQQ biosynthesis</keyword>
<feature type="domain" description="Coenzyme PQQ synthesis protein F-like C-terminal lobe" evidence="17">
    <location>
        <begin position="666"/>
        <end position="765"/>
    </location>
</feature>
<evidence type="ECO:0000259" key="15">
    <source>
        <dbReference type="Pfam" id="PF05193"/>
    </source>
</evidence>
<gene>
    <name evidence="18" type="primary">pqqF</name>
    <name evidence="18" type="ORF">M1B34_15860</name>
</gene>
<dbReference type="InterPro" id="IPR050626">
    <property type="entry name" value="Peptidase_M16"/>
</dbReference>
<comment type="cofactor">
    <cofactor evidence="1">
        <name>Zn(2+)</name>
        <dbReference type="ChEBI" id="CHEBI:29105"/>
    </cofactor>
</comment>
<comment type="similarity">
    <text evidence="3 13">Belongs to the peptidase M16 family.</text>
</comment>
<dbReference type="AlphaFoldDB" id="A0A9X1YVP8"/>
<keyword evidence="10" id="KW-0482">Metalloprotease</keyword>
<evidence type="ECO:0000259" key="14">
    <source>
        <dbReference type="Pfam" id="PF00675"/>
    </source>
</evidence>
<dbReference type="Gene3D" id="3.30.830.10">
    <property type="entry name" value="Metalloenzyme, LuxS/M16 peptidase-like"/>
    <property type="match status" value="2"/>
</dbReference>
<comment type="caution">
    <text evidence="18">The sequence shown here is derived from an EMBL/GenBank/DDBJ whole genome shotgun (WGS) entry which is preliminary data.</text>
</comment>
<evidence type="ECO:0000256" key="12">
    <source>
        <dbReference type="ARBA" id="ARBA00030977"/>
    </source>
</evidence>
<dbReference type="GO" id="GO:0006508">
    <property type="term" value="P:proteolysis"/>
    <property type="evidence" value="ECO:0007669"/>
    <property type="project" value="UniProtKB-KW"/>
</dbReference>
<dbReference type="RefSeq" id="WP_268265600.1">
    <property type="nucleotide sequence ID" value="NZ_JALQCW010000036.1"/>
</dbReference>
<organism evidence="18 19">
    <name type="scientific">Pseudomonas morbosilactucae</name>
    <dbReference type="NCBI Taxonomy" id="2938197"/>
    <lineage>
        <taxon>Bacteria</taxon>
        <taxon>Pseudomonadati</taxon>
        <taxon>Pseudomonadota</taxon>
        <taxon>Gammaproteobacteria</taxon>
        <taxon>Pseudomonadales</taxon>
        <taxon>Pseudomonadaceae</taxon>
        <taxon>Pseudomonas</taxon>
    </lineage>
</organism>
<keyword evidence="8" id="KW-0862">Zinc</keyword>
<sequence>MPAPNHPRPSCSTLANGLRVSLRHAPHLKRCAAALRVAAGSHDAPLAWPGLAHFLEHLFFLGSERFSGQDGLMAYVQAQGGQVNASTRERTTDFFFELPPTAFAGGLERLCDMLAHPRMDKQDQLREREVLHAEFIAWSRDAAAQRQAAVLEGVSANHPLRAFHAGNRYSLSVPNPAFQQALEAFYRAYYHTGQMTLSLAGPQSLEELQALAEQFGGAFASGQTVGQSPAPSLLPGGPGISSQLRGRRLDLLLAGEDLPSANPAPLEFLCTWLQSSKPGGLVAELKQRRLIVGLQAKPLYQFAGQALLHLEFSLSAEGVQQQSLIRQQLEDWLAFFCAQAEWADLREEFALLQQCQYQVAGALELARLDSQQRERHLTDTDVSALKALLEQLRPVALDKPIGDWQLPAANPFLRPAAPARSAGLIRGQTSAHRGLRTFAQDRSRGRREASPLLFSQEVAADTGSAVIYLRWQLNSTAPQDLLPKLQQHLEELQGDARQAGVDLSLNNAGRHWILKLAGLHEPLPAILQQALKTLSQPADAFWLSEQPRVDEPAPMPIRQLLKVLGEGSPDATPTPELEHAQQLRDFWAGTQWDGVAVGVPSSLQPALSAALSQIPGTVNPGQPATLDTPTALHRWREVPTGSSEQAVLLFCPVPSSSITDEAAWRLLAQCSQTPFYQRLRVELQLGYGVFSGVRQINGQTGLLFGVQSPHASVVEILGHIEAFLQQLPERISQTDDASLSQQQQNLASQFDAAELPLTQAAELLWQGRLAGHPSDYLAHLQTAISTLPRPELLAQAQRLHQAEGSWYCLASAACPGSPWQEAVGSLPTLQ</sequence>
<evidence type="ECO:0000256" key="13">
    <source>
        <dbReference type="RuleBase" id="RU004447"/>
    </source>
</evidence>
<dbReference type="SUPFAM" id="SSF63411">
    <property type="entry name" value="LuxS/MPP-like metallohydrolase"/>
    <property type="match status" value="3"/>
</dbReference>
<evidence type="ECO:0000313" key="18">
    <source>
        <dbReference type="EMBL" id="MCK9799143.1"/>
    </source>
</evidence>
<protein>
    <recommendedName>
        <fullName evidence="4">Coenzyme PQQ synthesis protein F</fullName>
    </recommendedName>
    <alternativeName>
        <fullName evidence="12">Pyrroloquinoline quinone biosynthesis protein F</fullName>
    </alternativeName>
</protein>
<dbReference type="Pfam" id="PF22456">
    <property type="entry name" value="PqqF-like_C_4"/>
    <property type="match status" value="1"/>
</dbReference>
<evidence type="ECO:0000256" key="8">
    <source>
        <dbReference type="ARBA" id="ARBA00022833"/>
    </source>
</evidence>
<dbReference type="Pfam" id="PF05193">
    <property type="entry name" value="Peptidase_M16_C"/>
    <property type="match status" value="1"/>
</dbReference>
<evidence type="ECO:0000259" key="17">
    <source>
        <dbReference type="Pfam" id="PF22456"/>
    </source>
</evidence>
<keyword evidence="7 18" id="KW-0378">Hydrolase</keyword>
<comment type="pathway">
    <text evidence="2">Cofactor biosynthesis; pyrroloquinoline quinone biosynthesis.</text>
</comment>
<keyword evidence="5" id="KW-0645">Protease</keyword>
<evidence type="ECO:0000256" key="4">
    <source>
        <dbReference type="ARBA" id="ARBA00015088"/>
    </source>
</evidence>
<dbReference type="Proteomes" id="UP001155059">
    <property type="component" value="Unassembled WGS sequence"/>
</dbReference>
<dbReference type="EMBL" id="JALQCW010000036">
    <property type="protein sequence ID" value="MCK9799143.1"/>
    <property type="molecule type" value="Genomic_DNA"/>
</dbReference>
<accession>A0A9X1YVP8</accession>
<proteinExistence type="inferred from homology"/>
<dbReference type="GO" id="GO:0005737">
    <property type="term" value="C:cytoplasm"/>
    <property type="evidence" value="ECO:0007669"/>
    <property type="project" value="UniProtKB-ARBA"/>
</dbReference>
<evidence type="ECO:0000256" key="1">
    <source>
        <dbReference type="ARBA" id="ARBA00001947"/>
    </source>
</evidence>
<evidence type="ECO:0000256" key="6">
    <source>
        <dbReference type="ARBA" id="ARBA00022723"/>
    </source>
</evidence>
<evidence type="ECO:0000256" key="2">
    <source>
        <dbReference type="ARBA" id="ARBA00004886"/>
    </source>
</evidence>
<dbReference type="PANTHER" id="PTHR43690:SF18">
    <property type="entry name" value="INSULIN-DEGRADING ENZYME-RELATED"/>
    <property type="match status" value="1"/>
</dbReference>
<dbReference type="NCBIfam" id="TIGR02110">
    <property type="entry name" value="PQQ_syn_pqqF"/>
    <property type="match status" value="1"/>
</dbReference>
<reference evidence="18 19" key="2">
    <citation type="journal article" date="2023" name="Plant Pathol.">
        <title>Dismantling and reorganizing Pseudomonas marginalis sensu#lato.</title>
        <authorList>
            <person name="Sawada H."/>
            <person name="Fujikawa T."/>
            <person name="Satou M."/>
        </authorList>
    </citation>
    <scope>NUCLEOTIDE SEQUENCE [LARGE SCALE GENOMIC DNA]</scope>
    <source>
        <strain evidence="18 19">MAFF 302030</strain>
    </source>
</reference>
<dbReference type="GO" id="GO:0018189">
    <property type="term" value="P:pyrroloquinoline quinone biosynthetic process"/>
    <property type="evidence" value="ECO:0007669"/>
    <property type="project" value="UniProtKB-KW"/>
</dbReference>
<dbReference type="InterPro" id="IPR011249">
    <property type="entry name" value="Metalloenz_LuxS/M16"/>
</dbReference>
<dbReference type="Pfam" id="PF00675">
    <property type="entry name" value="Peptidase_M16"/>
    <property type="match status" value="1"/>
</dbReference>
<dbReference type="PROSITE" id="PS00143">
    <property type="entry name" value="INSULINASE"/>
    <property type="match status" value="1"/>
</dbReference>
<dbReference type="InterPro" id="IPR011765">
    <property type="entry name" value="Pept_M16_N"/>
</dbReference>
<feature type="domain" description="Peptidase M16 N-terminal" evidence="14">
    <location>
        <begin position="19"/>
        <end position="142"/>
    </location>
</feature>
<evidence type="ECO:0000256" key="7">
    <source>
        <dbReference type="ARBA" id="ARBA00022801"/>
    </source>
</evidence>
<feature type="domain" description="Peptidase M16 C-terminal" evidence="15">
    <location>
        <begin position="180"/>
        <end position="331"/>
    </location>
</feature>
<evidence type="ECO:0000259" key="16">
    <source>
        <dbReference type="Pfam" id="PF22455"/>
    </source>
</evidence>
<dbReference type="GO" id="GO:0004222">
    <property type="term" value="F:metalloendopeptidase activity"/>
    <property type="evidence" value="ECO:0007669"/>
    <property type="project" value="InterPro"/>
</dbReference>
<dbReference type="InterPro" id="IPR011844">
    <property type="entry name" value="PQQ_synth_PqqF"/>
</dbReference>
<evidence type="ECO:0000313" key="19">
    <source>
        <dbReference type="Proteomes" id="UP001155059"/>
    </source>
</evidence>
<dbReference type="Pfam" id="PF22455">
    <property type="entry name" value="PqqF_C_3"/>
    <property type="match status" value="1"/>
</dbReference>
<name>A0A9X1YVP8_9PSED</name>